<keyword evidence="1" id="KW-0472">Membrane</keyword>
<dbReference type="AlphaFoldDB" id="A0A1G2B4M1"/>
<name>A0A1G2B4M1_9BACT</name>
<evidence type="ECO:0000313" key="3">
    <source>
        <dbReference type="Proteomes" id="UP000179164"/>
    </source>
</evidence>
<keyword evidence="1" id="KW-0812">Transmembrane</keyword>
<evidence type="ECO:0000313" key="2">
    <source>
        <dbReference type="EMBL" id="OGY83150.1"/>
    </source>
</evidence>
<accession>A0A1G2B4M1</accession>
<evidence type="ECO:0000256" key="1">
    <source>
        <dbReference type="SAM" id="Phobius"/>
    </source>
</evidence>
<dbReference type="EMBL" id="MHKE01000015">
    <property type="protein sequence ID" value="OGY83150.1"/>
    <property type="molecule type" value="Genomic_DNA"/>
</dbReference>
<proteinExistence type="predicted"/>
<comment type="caution">
    <text evidence="2">The sequence shown here is derived from an EMBL/GenBank/DDBJ whole genome shotgun (WGS) entry which is preliminary data.</text>
</comment>
<dbReference type="STRING" id="1798543.A2898_02655"/>
<gene>
    <name evidence="2" type="ORF">A2898_02655</name>
</gene>
<sequence>MSLKTSQDSKLVLVLAVALIVAVLFGVLVGYVLLQKKDERVVANANNVNGTNSLDSRCGSWSPSPPGDVTCMALVPPGFYFDDGACTYFPGTSAGCSQPPFDIELECVQACLQRSTLPPIVDVFNGEVSRSCDVDDDCRIVDRGYDLGTCCPVPTCALGYTDEKYVSVNGQSYDELHENVARQYNDLCARVDCPQYSPPSCPKIRDDLKQPVCRDSVCVKKWYYE</sequence>
<feature type="transmembrane region" description="Helical" evidence="1">
    <location>
        <begin position="12"/>
        <end position="34"/>
    </location>
</feature>
<organism evidence="2 3">
    <name type="scientific">Candidatus Kerfeldbacteria bacterium RIFCSPLOWO2_01_FULL_48_11</name>
    <dbReference type="NCBI Taxonomy" id="1798543"/>
    <lineage>
        <taxon>Bacteria</taxon>
        <taxon>Candidatus Kerfeldiibacteriota</taxon>
    </lineage>
</organism>
<dbReference type="Proteomes" id="UP000179164">
    <property type="component" value="Unassembled WGS sequence"/>
</dbReference>
<protein>
    <submittedName>
        <fullName evidence="2">Uncharacterized protein</fullName>
    </submittedName>
</protein>
<keyword evidence="1" id="KW-1133">Transmembrane helix</keyword>
<reference evidence="2 3" key="1">
    <citation type="journal article" date="2016" name="Nat. Commun.">
        <title>Thousands of microbial genomes shed light on interconnected biogeochemical processes in an aquifer system.</title>
        <authorList>
            <person name="Anantharaman K."/>
            <person name="Brown C.T."/>
            <person name="Hug L.A."/>
            <person name="Sharon I."/>
            <person name="Castelle C.J."/>
            <person name="Probst A.J."/>
            <person name="Thomas B.C."/>
            <person name="Singh A."/>
            <person name="Wilkins M.J."/>
            <person name="Karaoz U."/>
            <person name="Brodie E.L."/>
            <person name="Williams K.H."/>
            <person name="Hubbard S.S."/>
            <person name="Banfield J.F."/>
        </authorList>
    </citation>
    <scope>NUCLEOTIDE SEQUENCE [LARGE SCALE GENOMIC DNA]</scope>
</reference>